<dbReference type="AlphaFoldDB" id="A0AAN9XQL6"/>
<keyword evidence="2" id="KW-1185">Reference proteome</keyword>
<name>A0AAN9XQL6_PSOTE</name>
<protein>
    <submittedName>
        <fullName evidence="1">Uncharacterized protein</fullName>
    </submittedName>
</protein>
<organism evidence="1 2">
    <name type="scientific">Psophocarpus tetragonolobus</name>
    <name type="common">Winged bean</name>
    <name type="synonym">Dolichos tetragonolobus</name>
    <dbReference type="NCBI Taxonomy" id="3891"/>
    <lineage>
        <taxon>Eukaryota</taxon>
        <taxon>Viridiplantae</taxon>
        <taxon>Streptophyta</taxon>
        <taxon>Embryophyta</taxon>
        <taxon>Tracheophyta</taxon>
        <taxon>Spermatophyta</taxon>
        <taxon>Magnoliopsida</taxon>
        <taxon>eudicotyledons</taxon>
        <taxon>Gunneridae</taxon>
        <taxon>Pentapetalae</taxon>
        <taxon>rosids</taxon>
        <taxon>fabids</taxon>
        <taxon>Fabales</taxon>
        <taxon>Fabaceae</taxon>
        <taxon>Papilionoideae</taxon>
        <taxon>50 kb inversion clade</taxon>
        <taxon>NPAAA clade</taxon>
        <taxon>indigoferoid/millettioid clade</taxon>
        <taxon>Phaseoleae</taxon>
        <taxon>Psophocarpus</taxon>
    </lineage>
</organism>
<reference evidence="1 2" key="1">
    <citation type="submission" date="2024-01" db="EMBL/GenBank/DDBJ databases">
        <title>The genomes of 5 underutilized Papilionoideae crops provide insights into root nodulation and disease resistanc.</title>
        <authorList>
            <person name="Jiang F."/>
        </authorList>
    </citation>
    <scope>NUCLEOTIDE SEQUENCE [LARGE SCALE GENOMIC DNA]</scope>
    <source>
        <strain evidence="1">DUOXIRENSHENG_FW03</strain>
        <tissue evidence="1">Leaves</tissue>
    </source>
</reference>
<sequence>MKSSIISSPRLFLYSWYSTVSCSDPIIELWLPSFFDRFDPLGAPANFPSSYFMLFDFFHYALDTSQPSCGETPGGRNVKRKVVENGFSLEQGGFVGEMRSCENHMHVEEDEYILENRWYTDEEERIFNLCPVIPILDEEFAKWCVLEIVVIARDCD</sequence>
<dbReference type="PROSITE" id="PS51257">
    <property type="entry name" value="PROKAR_LIPOPROTEIN"/>
    <property type="match status" value="1"/>
</dbReference>
<proteinExistence type="predicted"/>
<comment type="caution">
    <text evidence="1">The sequence shown here is derived from an EMBL/GenBank/DDBJ whole genome shotgun (WGS) entry which is preliminary data.</text>
</comment>
<dbReference type="Proteomes" id="UP001386955">
    <property type="component" value="Unassembled WGS sequence"/>
</dbReference>
<evidence type="ECO:0000313" key="1">
    <source>
        <dbReference type="EMBL" id="KAK7404213.1"/>
    </source>
</evidence>
<evidence type="ECO:0000313" key="2">
    <source>
        <dbReference type="Proteomes" id="UP001386955"/>
    </source>
</evidence>
<accession>A0AAN9XQL6</accession>
<dbReference type="EMBL" id="JAYMYS010000002">
    <property type="protein sequence ID" value="KAK7404213.1"/>
    <property type="molecule type" value="Genomic_DNA"/>
</dbReference>
<gene>
    <name evidence="1" type="ORF">VNO78_04903</name>
</gene>